<evidence type="ECO:0000313" key="2">
    <source>
        <dbReference type="Proteomes" id="UP000217258"/>
    </source>
</evidence>
<proteinExistence type="predicted"/>
<evidence type="ECO:0008006" key="3">
    <source>
        <dbReference type="Google" id="ProtNLM"/>
    </source>
</evidence>
<name>A0ABN5C9T4_9GAMM</name>
<accession>A0ABN5C9T4</accession>
<dbReference type="Proteomes" id="UP000217258">
    <property type="component" value="Chromosome I"/>
</dbReference>
<dbReference type="EMBL" id="CP011030">
    <property type="protein sequence ID" value="ATC90841.1"/>
    <property type="molecule type" value="Genomic_DNA"/>
</dbReference>
<gene>
    <name evidence="1" type="ORF">PISS_a1975</name>
</gene>
<reference evidence="1 2" key="1">
    <citation type="submission" date="2015-06" db="EMBL/GenBank/DDBJ databases">
        <authorList>
            <person name="Xie B.-B."/>
            <person name="Rong J.-C."/>
            <person name="Qin Q.-L."/>
            <person name="Zhang Y.-Z."/>
        </authorList>
    </citation>
    <scope>NUCLEOTIDE SEQUENCE [LARGE SCALE GENOMIC DNA]</scope>
    <source>
        <strain evidence="1 2">KMM 3549</strain>
    </source>
</reference>
<sequence>MNKKKMRKTRLTKPSDFVSKSLTLKAQCLFALSQYYF</sequence>
<keyword evidence="2" id="KW-1185">Reference proteome</keyword>
<organism evidence="1 2">
    <name type="scientific">Pseudoalteromonas issachenkonii</name>
    <dbReference type="NCBI Taxonomy" id="152297"/>
    <lineage>
        <taxon>Bacteria</taxon>
        <taxon>Pseudomonadati</taxon>
        <taxon>Pseudomonadota</taxon>
        <taxon>Gammaproteobacteria</taxon>
        <taxon>Alteromonadales</taxon>
        <taxon>Pseudoalteromonadaceae</taxon>
        <taxon>Pseudoalteromonas</taxon>
    </lineage>
</organism>
<evidence type="ECO:0000313" key="1">
    <source>
        <dbReference type="EMBL" id="ATC90841.1"/>
    </source>
</evidence>
<protein>
    <recommendedName>
        <fullName evidence="3">Transposase</fullName>
    </recommendedName>
</protein>